<evidence type="ECO:0000313" key="3">
    <source>
        <dbReference type="Proteomes" id="UP001620645"/>
    </source>
</evidence>
<sequence length="199" mass="22047">MTAFKNEHQKWNLYDKRAHNHKIFPLGKSNAEKREQKASAAASGSISGNLSAAEKRPQNVAAKIESTPTTSCCSSSSAAVGAKIQIQNSAEQTPPSSAAKLFELAQCEQEMRQIATKWNLHFCDKRGSYLFIPPKDSKAFKDGVLLSLTDRGDHIRMDEFYSARSQVDKIQRWPKGHGHATIMRLASDQCARMFANSSC</sequence>
<evidence type="ECO:0000313" key="2">
    <source>
        <dbReference type="EMBL" id="KAL3099891.1"/>
    </source>
</evidence>
<protein>
    <submittedName>
        <fullName evidence="2">Uncharacterized protein</fullName>
    </submittedName>
</protein>
<dbReference type="Proteomes" id="UP001620645">
    <property type="component" value="Unassembled WGS sequence"/>
</dbReference>
<gene>
    <name evidence="2" type="ORF">niasHS_001817</name>
</gene>
<dbReference type="AlphaFoldDB" id="A0ABD2KAJ3"/>
<organism evidence="2 3">
    <name type="scientific">Heterodera schachtii</name>
    <name type="common">Sugarbeet cyst nematode worm</name>
    <name type="synonym">Tylenchus schachtii</name>
    <dbReference type="NCBI Taxonomy" id="97005"/>
    <lineage>
        <taxon>Eukaryota</taxon>
        <taxon>Metazoa</taxon>
        <taxon>Ecdysozoa</taxon>
        <taxon>Nematoda</taxon>
        <taxon>Chromadorea</taxon>
        <taxon>Rhabditida</taxon>
        <taxon>Tylenchina</taxon>
        <taxon>Tylenchomorpha</taxon>
        <taxon>Tylenchoidea</taxon>
        <taxon>Heteroderidae</taxon>
        <taxon>Heteroderinae</taxon>
        <taxon>Heterodera</taxon>
    </lineage>
</organism>
<keyword evidence="3" id="KW-1185">Reference proteome</keyword>
<name>A0ABD2KAJ3_HETSC</name>
<feature type="compositionally biased region" description="Low complexity" evidence="1">
    <location>
        <begin position="38"/>
        <end position="52"/>
    </location>
</feature>
<evidence type="ECO:0000256" key="1">
    <source>
        <dbReference type="SAM" id="MobiDB-lite"/>
    </source>
</evidence>
<comment type="caution">
    <text evidence="2">The sequence shown here is derived from an EMBL/GenBank/DDBJ whole genome shotgun (WGS) entry which is preliminary data.</text>
</comment>
<accession>A0ABD2KAJ3</accession>
<reference evidence="2 3" key="1">
    <citation type="submission" date="2024-10" db="EMBL/GenBank/DDBJ databases">
        <authorList>
            <person name="Kim D."/>
        </authorList>
    </citation>
    <scope>NUCLEOTIDE SEQUENCE [LARGE SCALE GENOMIC DNA]</scope>
    <source>
        <strain evidence="2">Taebaek</strain>
    </source>
</reference>
<dbReference type="EMBL" id="JBICCN010000037">
    <property type="protein sequence ID" value="KAL3099891.1"/>
    <property type="molecule type" value="Genomic_DNA"/>
</dbReference>
<feature type="region of interest" description="Disordered" evidence="1">
    <location>
        <begin position="27"/>
        <end position="52"/>
    </location>
</feature>
<proteinExistence type="predicted"/>